<protein>
    <submittedName>
        <fullName evidence="3">Uncharacterized protein</fullName>
    </submittedName>
</protein>
<dbReference type="AlphaFoldDB" id="A0AAX1UQW4"/>
<evidence type="ECO:0000313" key="3">
    <source>
        <dbReference type="EMBL" id="RHZ98621.1"/>
    </source>
</evidence>
<accession>A0AAX1UQW4</accession>
<feature type="region of interest" description="Disordered" evidence="1">
    <location>
        <begin position="256"/>
        <end position="291"/>
    </location>
</feature>
<feature type="chain" id="PRO_5043421344" evidence="2">
    <location>
        <begin position="21"/>
        <end position="312"/>
    </location>
</feature>
<sequence>MRSLAACLMTLLLVTAEVQAEDRPFDPARLSRAEIRFLQAALSFADVYDGMLDGEWGGMSRRALEQALGCAPPCRLTASDVESFLSDAGQRLAASGWQVVYLPALEGSLLVPGDSATGEAIAIGPNFTQTHAAPEVAIYAARGPVEAAVAVGDTIRRNALPNRNSYFPAPKPRLRVWSAYAPFHAIFGDGDFRLGVFYLRSDLRDGAWSSVLVAAPADRINVLRTVANSISAGRGEPLLYPVPPAVASVRPPLFPETAGADDPRLSDAERGNTDDHARVVPSDLPDPEPASAGASLLAEFERILMPLSLRGP</sequence>
<dbReference type="Proteomes" id="UP000266305">
    <property type="component" value="Unassembled WGS sequence"/>
</dbReference>
<feature type="signal peptide" evidence="2">
    <location>
        <begin position="1"/>
        <end position="20"/>
    </location>
</feature>
<evidence type="ECO:0000256" key="1">
    <source>
        <dbReference type="SAM" id="MobiDB-lite"/>
    </source>
</evidence>
<comment type="caution">
    <text evidence="3">The sequence shown here is derived from an EMBL/GenBank/DDBJ whole genome shotgun (WGS) entry which is preliminary data.</text>
</comment>
<proteinExistence type="predicted"/>
<keyword evidence="2" id="KW-0732">Signal</keyword>
<reference evidence="3 4" key="1">
    <citation type="submission" date="2018-08" db="EMBL/GenBank/DDBJ databases">
        <title>Draft genome sequence of Rhodobacter sphaeroides FY.</title>
        <authorList>
            <person name="Rayyan A."/>
            <person name="Meyer T.E."/>
            <person name="Kyndt J.A."/>
        </authorList>
    </citation>
    <scope>NUCLEOTIDE SEQUENCE [LARGE SCALE GENOMIC DNA]</scope>
    <source>
        <strain evidence="3 4">FY</strain>
    </source>
</reference>
<evidence type="ECO:0000256" key="2">
    <source>
        <dbReference type="SAM" id="SignalP"/>
    </source>
</evidence>
<feature type="compositionally biased region" description="Basic and acidic residues" evidence="1">
    <location>
        <begin position="261"/>
        <end position="278"/>
    </location>
</feature>
<organism evidence="3 4">
    <name type="scientific">Cereibacter sphaeroides</name>
    <name type="common">Rhodobacter sphaeroides</name>
    <dbReference type="NCBI Taxonomy" id="1063"/>
    <lineage>
        <taxon>Bacteria</taxon>
        <taxon>Pseudomonadati</taxon>
        <taxon>Pseudomonadota</taxon>
        <taxon>Alphaproteobacteria</taxon>
        <taxon>Rhodobacterales</taxon>
        <taxon>Paracoccaceae</taxon>
        <taxon>Cereibacter</taxon>
    </lineage>
</organism>
<dbReference type="RefSeq" id="WP_118999008.1">
    <property type="nucleotide sequence ID" value="NZ_QWGP01000001.1"/>
</dbReference>
<dbReference type="EMBL" id="QWGP01000001">
    <property type="protein sequence ID" value="RHZ98621.1"/>
    <property type="molecule type" value="Genomic_DNA"/>
</dbReference>
<name>A0AAX1UQW4_CERSP</name>
<evidence type="ECO:0000313" key="4">
    <source>
        <dbReference type="Proteomes" id="UP000266305"/>
    </source>
</evidence>
<gene>
    <name evidence="3" type="ORF">D1114_00585</name>
</gene>